<proteinExistence type="predicted"/>
<dbReference type="InterPro" id="IPR029526">
    <property type="entry name" value="PGBD"/>
</dbReference>
<keyword evidence="3" id="KW-1185">Reference proteome</keyword>
<comment type="caution">
    <text evidence="2">The sequence shown here is derived from an EMBL/GenBank/DDBJ whole genome shotgun (WGS) entry which is preliminary data.</text>
</comment>
<organism evidence="2 3">
    <name type="scientific">Rhamnusium bicolor</name>
    <dbReference type="NCBI Taxonomy" id="1586634"/>
    <lineage>
        <taxon>Eukaryota</taxon>
        <taxon>Metazoa</taxon>
        <taxon>Ecdysozoa</taxon>
        <taxon>Arthropoda</taxon>
        <taxon>Hexapoda</taxon>
        <taxon>Insecta</taxon>
        <taxon>Pterygota</taxon>
        <taxon>Neoptera</taxon>
        <taxon>Endopterygota</taxon>
        <taxon>Coleoptera</taxon>
        <taxon>Polyphaga</taxon>
        <taxon>Cucujiformia</taxon>
        <taxon>Chrysomeloidea</taxon>
        <taxon>Cerambycidae</taxon>
        <taxon>Lepturinae</taxon>
        <taxon>Rhagiini</taxon>
        <taxon>Rhamnusium</taxon>
    </lineage>
</organism>
<evidence type="ECO:0000313" key="3">
    <source>
        <dbReference type="Proteomes" id="UP001162156"/>
    </source>
</evidence>
<evidence type="ECO:0000313" key="2">
    <source>
        <dbReference type="EMBL" id="KAJ8941648.1"/>
    </source>
</evidence>
<name>A0AAV8XRH4_9CUCU</name>
<sequence length="138" mass="15641">MVLSIYEIKVFWACNASNGYHLQGQLYTGNPPDGERQKNIVERTVLDLVANYKNSGRNITTDNFFTSPQLAHAWNLIWVGTVRKNKIFLPLSMQASKKRSINSTNFAYSNYSTLCSYVPKKNKSVVLLSSMHMTGEVE</sequence>
<dbReference type="EMBL" id="JANEYF010002844">
    <property type="protein sequence ID" value="KAJ8941648.1"/>
    <property type="molecule type" value="Genomic_DNA"/>
</dbReference>
<dbReference type="PANTHER" id="PTHR46599:SF6">
    <property type="entry name" value="DUAL SPECIFICITY PHOSPHATASE 26"/>
    <property type="match status" value="1"/>
</dbReference>
<dbReference type="PANTHER" id="PTHR46599">
    <property type="entry name" value="PIGGYBAC TRANSPOSABLE ELEMENT-DERIVED PROTEIN 4"/>
    <property type="match status" value="1"/>
</dbReference>
<feature type="domain" description="PiggyBac transposable element-derived protein" evidence="1">
    <location>
        <begin position="8"/>
        <end position="133"/>
    </location>
</feature>
<dbReference type="Pfam" id="PF13843">
    <property type="entry name" value="DDE_Tnp_1_7"/>
    <property type="match status" value="1"/>
</dbReference>
<reference evidence="2" key="1">
    <citation type="journal article" date="2023" name="Insect Mol. Biol.">
        <title>Genome sequencing provides insights into the evolution of gene families encoding plant cell wall-degrading enzymes in longhorned beetles.</title>
        <authorList>
            <person name="Shin N.R."/>
            <person name="Okamura Y."/>
            <person name="Kirsch R."/>
            <person name="Pauchet Y."/>
        </authorList>
    </citation>
    <scope>NUCLEOTIDE SEQUENCE</scope>
    <source>
        <strain evidence="2">RBIC_L_NR</strain>
    </source>
</reference>
<accession>A0AAV8XRH4</accession>
<evidence type="ECO:0000259" key="1">
    <source>
        <dbReference type="Pfam" id="PF13843"/>
    </source>
</evidence>
<gene>
    <name evidence="2" type="ORF">NQ314_010292</name>
</gene>
<protein>
    <recommendedName>
        <fullName evidence="1">PiggyBac transposable element-derived protein domain-containing protein</fullName>
    </recommendedName>
</protein>
<dbReference type="AlphaFoldDB" id="A0AAV8XRH4"/>
<dbReference type="Proteomes" id="UP001162156">
    <property type="component" value="Unassembled WGS sequence"/>
</dbReference>